<dbReference type="PROSITE" id="PS50948">
    <property type="entry name" value="PAN"/>
    <property type="match status" value="1"/>
</dbReference>
<evidence type="ECO:0000259" key="2">
    <source>
        <dbReference type="PROSITE" id="PS50948"/>
    </source>
</evidence>
<feature type="domain" description="Apple" evidence="2">
    <location>
        <begin position="23"/>
        <end position="103"/>
    </location>
</feature>
<sequence>MWSLLFALFAVLTYSQYAHGQTCKTFVKVLDNVYFKDDFGESKRKTVVASKDCQAACNSETTFKCAGFLWVSPSGDCILLDQISLSKKVLVTNSLYDLYVPFCGGAQAAPSIGSCKYEVTKSNVAVADGVQPGFISPSACQDLCVGRFRNIECTAFLTSPGNPMYSKCLLYAKVDDSDVKDGNMVLWTKVCSP</sequence>
<dbReference type="WBParaSite" id="PSAMB.scaffold4812size13467.g25264.t1">
    <property type="protein sequence ID" value="PSAMB.scaffold4812size13467.g25264.t1"/>
    <property type="gene ID" value="PSAMB.scaffold4812size13467.g25264"/>
</dbReference>
<dbReference type="Pfam" id="PF00024">
    <property type="entry name" value="PAN_1"/>
    <property type="match status" value="1"/>
</dbReference>
<dbReference type="SUPFAM" id="SSF57414">
    <property type="entry name" value="Hairpin loop containing domain-like"/>
    <property type="match status" value="1"/>
</dbReference>
<reference evidence="4" key="1">
    <citation type="submission" date="2022-11" db="UniProtKB">
        <authorList>
            <consortium name="WormBaseParasite"/>
        </authorList>
    </citation>
    <scope>IDENTIFICATION</scope>
</reference>
<feature type="chain" id="PRO_5036734976" evidence="1">
    <location>
        <begin position="21"/>
        <end position="193"/>
    </location>
</feature>
<dbReference type="AlphaFoldDB" id="A0A914WND6"/>
<keyword evidence="1" id="KW-0732">Signal</keyword>
<evidence type="ECO:0000313" key="4">
    <source>
        <dbReference type="WBParaSite" id="PSAMB.scaffold4812size13467.g25264.t1"/>
    </source>
</evidence>
<keyword evidence="3" id="KW-1185">Reference proteome</keyword>
<accession>A0A914WND6</accession>
<organism evidence="3 4">
    <name type="scientific">Plectus sambesii</name>
    <dbReference type="NCBI Taxonomy" id="2011161"/>
    <lineage>
        <taxon>Eukaryota</taxon>
        <taxon>Metazoa</taxon>
        <taxon>Ecdysozoa</taxon>
        <taxon>Nematoda</taxon>
        <taxon>Chromadorea</taxon>
        <taxon>Plectida</taxon>
        <taxon>Plectina</taxon>
        <taxon>Plectoidea</taxon>
        <taxon>Plectidae</taxon>
        <taxon>Plectus</taxon>
    </lineage>
</organism>
<evidence type="ECO:0000256" key="1">
    <source>
        <dbReference type="SAM" id="SignalP"/>
    </source>
</evidence>
<name>A0A914WND6_9BILA</name>
<feature type="signal peptide" evidence="1">
    <location>
        <begin position="1"/>
        <end position="20"/>
    </location>
</feature>
<protein>
    <submittedName>
        <fullName evidence="4">Apple domain-containing protein</fullName>
    </submittedName>
</protein>
<dbReference type="InterPro" id="IPR003609">
    <property type="entry name" value="Pan_app"/>
</dbReference>
<dbReference type="Proteomes" id="UP000887566">
    <property type="component" value="Unplaced"/>
</dbReference>
<evidence type="ECO:0000313" key="3">
    <source>
        <dbReference type="Proteomes" id="UP000887566"/>
    </source>
</evidence>
<proteinExistence type="predicted"/>
<dbReference type="Gene3D" id="3.50.4.10">
    <property type="entry name" value="Hepatocyte Growth Factor"/>
    <property type="match status" value="1"/>
</dbReference>